<dbReference type="InterPro" id="IPR036267">
    <property type="entry name" value="RuvA_C_sf"/>
</dbReference>
<keyword evidence="4 6" id="KW-0233">DNA recombination</keyword>
<feature type="region of interest" description="Domain III" evidence="6">
    <location>
        <begin position="150"/>
        <end position="209"/>
    </location>
</feature>
<dbReference type="SUPFAM" id="SSF47781">
    <property type="entry name" value="RuvA domain 2-like"/>
    <property type="match status" value="1"/>
</dbReference>
<reference evidence="8" key="1">
    <citation type="submission" date="2022-08" db="EMBL/GenBank/DDBJ databases">
        <title>Alicyclobacillus fastidiosus DSM 17978, complete genome.</title>
        <authorList>
            <person name="Wang Q."/>
            <person name="Cai R."/>
            <person name="Wang Z."/>
        </authorList>
    </citation>
    <scope>NUCLEOTIDE SEQUENCE</scope>
    <source>
        <strain evidence="8">DSM 17978</strain>
    </source>
</reference>
<dbReference type="SMART" id="SM00278">
    <property type="entry name" value="HhH1"/>
    <property type="match status" value="2"/>
</dbReference>
<accession>A0ABY6ZNF9</accession>
<evidence type="ECO:0000256" key="3">
    <source>
        <dbReference type="ARBA" id="ARBA00023125"/>
    </source>
</evidence>
<evidence type="ECO:0000313" key="9">
    <source>
        <dbReference type="Proteomes" id="UP001164761"/>
    </source>
</evidence>
<comment type="subcellular location">
    <subcellularLocation>
        <location evidence="6">Cytoplasm</location>
    </subcellularLocation>
</comment>
<gene>
    <name evidence="6 8" type="primary">ruvA</name>
    <name evidence="8" type="ORF">NZD89_09755</name>
</gene>
<dbReference type="NCBIfam" id="TIGR00084">
    <property type="entry name" value="ruvA"/>
    <property type="match status" value="1"/>
</dbReference>
<dbReference type="CDD" id="cd14332">
    <property type="entry name" value="UBA_RuvA_C"/>
    <property type="match status" value="1"/>
</dbReference>
<evidence type="ECO:0000256" key="2">
    <source>
        <dbReference type="ARBA" id="ARBA00022763"/>
    </source>
</evidence>
<keyword evidence="2 6" id="KW-0227">DNA damage</keyword>
<dbReference type="InterPro" id="IPR011114">
    <property type="entry name" value="RuvA_C"/>
</dbReference>
<organism evidence="8 9">
    <name type="scientific">Alicyclobacillus fastidiosus</name>
    <dbReference type="NCBI Taxonomy" id="392011"/>
    <lineage>
        <taxon>Bacteria</taxon>
        <taxon>Bacillati</taxon>
        <taxon>Bacillota</taxon>
        <taxon>Bacilli</taxon>
        <taxon>Bacillales</taxon>
        <taxon>Alicyclobacillaceae</taxon>
        <taxon>Alicyclobacillus</taxon>
    </lineage>
</organism>
<keyword evidence="5 6" id="KW-0234">DNA repair</keyword>
<name>A0ABY6ZNF9_9BACL</name>
<dbReference type="Gene3D" id="1.10.8.10">
    <property type="entry name" value="DNA helicase RuvA subunit, C-terminal domain"/>
    <property type="match status" value="1"/>
</dbReference>
<dbReference type="RefSeq" id="WP_268007515.1">
    <property type="nucleotide sequence ID" value="NZ_BSUT01000001.1"/>
</dbReference>
<evidence type="ECO:0000256" key="6">
    <source>
        <dbReference type="HAMAP-Rule" id="MF_00031"/>
    </source>
</evidence>
<comment type="caution">
    <text evidence="6">Lacks conserved residue(s) required for the propagation of feature annotation.</text>
</comment>
<dbReference type="InterPro" id="IPR003583">
    <property type="entry name" value="Hlx-hairpin-Hlx_DNA-bd_motif"/>
</dbReference>
<comment type="domain">
    <text evidence="6">Has three domains with a flexible linker between the domains II and III and assumes an 'L' shape. Domain III is highly mobile and contacts RuvB.</text>
</comment>
<evidence type="ECO:0000259" key="7">
    <source>
        <dbReference type="SMART" id="SM00278"/>
    </source>
</evidence>
<dbReference type="Pfam" id="PF14520">
    <property type="entry name" value="HHH_5"/>
    <property type="match status" value="1"/>
</dbReference>
<dbReference type="InterPro" id="IPR013849">
    <property type="entry name" value="DNA_helicase_Holl-junc_RuvA_I"/>
</dbReference>
<keyword evidence="9" id="KW-1185">Reference proteome</keyword>
<comment type="similarity">
    <text evidence="6">Belongs to the RuvA family.</text>
</comment>
<protein>
    <recommendedName>
        <fullName evidence="6">Holliday junction branch migration complex subunit RuvA</fullName>
    </recommendedName>
</protein>
<dbReference type="SUPFAM" id="SSF50249">
    <property type="entry name" value="Nucleic acid-binding proteins"/>
    <property type="match status" value="1"/>
</dbReference>
<feature type="region of interest" description="Domain II" evidence="6">
    <location>
        <begin position="64"/>
        <end position="141"/>
    </location>
</feature>
<dbReference type="InterPro" id="IPR010994">
    <property type="entry name" value="RuvA_2-like"/>
</dbReference>
<feature type="domain" description="Helix-hairpin-helix DNA-binding motif class 1" evidence="7">
    <location>
        <begin position="72"/>
        <end position="91"/>
    </location>
</feature>
<dbReference type="Pfam" id="PF01330">
    <property type="entry name" value="RuvA_N"/>
    <property type="match status" value="1"/>
</dbReference>
<keyword evidence="1 6" id="KW-0963">Cytoplasm</keyword>
<dbReference type="Gene3D" id="1.10.150.20">
    <property type="entry name" value="5' to 3' exonuclease, C-terminal subdomain"/>
    <property type="match status" value="1"/>
</dbReference>
<dbReference type="InterPro" id="IPR012340">
    <property type="entry name" value="NA-bd_OB-fold"/>
</dbReference>
<keyword evidence="3 6" id="KW-0238">DNA-binding</keyword>
<evidence type="ECO:0000256" key="1">
    <source>
        <dbReference type="ARBA" id="ARBA00022490"/>
    </source>
</evidence>
<proteinExistence type="inferred from homology"/>
<dbReference type="InterPro" id="IPR000085">
    <property type="entry name" value="RuvA"/>
</dbReference>
<comment type="function">
    <text evidence="6">The RuvA-RuvB-RuvC complex processes Holliday junction (HJ) DNA during genetic recombination and DNA repair, while the RuvA-RuvB complex plays an important role in the rescue of blocked DNA replication forks via replication fork reversal (RFR). RuvA specifically binds to HJ cruciform DNA, conferring on it an open structure. The RuvB hexamer acts as an ATP-dependent pump, pulling dsDNA into and through the RuvAB complex. HJ branch migration allows RuvC to scan DNA until it finds its consensus sequence, where it cleaves and resolves the cruciform DNA.</text>
</comment>
<evidence type="ECO:0000256" key="5">
    <source>
        <dbReference type="ARBA" id="ARBA00023204"/>
    </source>
</evidence>
<dbReference type="HAMAP" id="MF_00031">
    <property type="entry name" value="DNA_HJ_migration_RuvA"/>
    <property type="match status" value="1"/>
</dbReference>
<dbReference type="EMBL" id="CP104067">
    <property type="protein sequence ID" value="WAH43634.1"/>
    <property type="molecule type" value="Genomic_DNA"/>
</dbReference>
<dbReference type="Gene3D" id="2.40.50.140">
    <property type="entry name" value="Nucleic acid-binding proteins"/>
    <property type="match status" value="1"/>
</dbReference>
<dbReference type="Proteomes" id="UP001164761">
    <property type="component" value="Chromosome"/>
</dbReference>
<dbReference type="Pfam" id="PF07499">
    <property type="entry name" value="RuvA_C"/>
    <property type="match status" value="1"/>
</dbReference>
<comment type="subunit">
    <text evidence="6">Homotetramer. Forms an RuvA(8)-RuvB(12)-Holliday junction (HJ) complex. HJ DNA is sandwiched between 2 RuvA tetramers; dsDNA enters through RuvA and exits via RuvB. An RuvB hexamer assembles on each DNA strand where it exits the tetramer. Each RuvB hexamer is contacted by two RuvA subunits (via domain III) on 2 adjacent RuvB subunits; this complex drives branch migration. In the full resolvosome a probable DNA-RuvA(4)-RuvB(12)-RuvC(2) complex forms which resolves the HJ.</text>
</comment>
<evidence type="ECO:0000256" key="4">
    <source>
        <dbReference type="ARBA" id="ARBA00023172"/>
    </source>
</evidence>
<dbReference type="SUPFAM" id="SSF46929">
    <property type="entry name" value="DNA helicase RuvA subunit, C-terminal domain"/>
    <property type="match status" value="1"/>
</dbReference>
<feature type="domain" description="Helix-hairpin-helix DNA-binding motif class 1" evidence="7">
    <location>
        <begin position="107"/>
        <end position="126"/>
    </location>
</feature>
<evidence type="ECO:0000313" key="8">
    <source>
        <dbReference type="EMBL" id="WAH43634.1"/>
    </source>
</evidence>
<sequence length="209" mass="22968">MIVFLTGRVADTGTGYVDLDVQHVGYRVFTTDDTALGLELEQEIKLYTYQHVREDAVLLFGFLRRIERTVFEKLISVSGIGPKVALQMLGGLSPEALVAAIRLEDANTLCRLPGIGKKTAMRMILELKDKLDDLPVSSHEVVTGIEPEQPSESVADDVTTALMALGYRQKEAQRAVDAVLENRPAATVETAVKAALQWLYEHQSDASLV</sequence>